<dbReference type="Proteomes" id="UP000069940">
    <property type="component" value="Unassembled WGS sequence"/>
</dbReference>
<dbReference type="Gene3D" id="3.10.10.10">
    <property type="entry name" value="HIV Type 1 Reverse Transcriptase, subunit A, domain 1"/>
    <property type="match status" value="1"/>
</dbReference>
<dbReference type="EnsemblMetazoa" id="AALFPA23_000584.R400">
    <property type="protein sequence ID" value="AALFPA23_000584.P400"/>
    <property type="gene ID" value="AALFPA23_000584"/>
</dbReference>
<dbReference type="InterPro" id="IPR005312">
    <property type="entry name" value="DUF1759"/>
</dbReference>
<proteinExistence type="predicted"/>
<dbReference type="RefSeq" id="XP_062713936.1">
    <property type="nucleotide sequence ID" value="XM_062857952.1"/>
</dbReference>
<name>A0ABM1XKS7_AEDAL</name>
<dbReference type="PANTHER" id="PTHR47331:SF5">
    <property type="entry name" value="RIBONUCLEASE H"/>
    <property type="match status" value="1"/>
</dbReference>
<protein>
    <recommendedName>
        <fullName evidence="3">Peptidase aspartic putative domain-containing protein</fullName>
    </recommendedName>
</protein>
<dbReference type="InterPro" id="IPR043502">
    <property type="entry name" value="DNA/RNA_pol_sf"/>
</dbReference>
<sequence length="1269" mass="143957">MPRELPKFNGDPQEWPIIYSSFKNTTEVCGYTDAENLARLQRSLGGSALDAVRSRLLLPASVPFVMDTLHKLYGRPEILINSLLKKVRSVPPPKSDSLNTIVVYGLAVQNLVDHIVLADQQAHLANPMLLQELIEKLPTSLKMQWGAYKQQFVSVNLATFSSFMSGLNHQRPSRVDKPRHKEKLFTHVSESSNALKKENTVGESSSNTCSYCDKVSHQIVNCSGFKALDIGGRWKAVRQKNLCRLCLIPHRKWPCRSKKECSADGCRIRHHILLHSNRSDNTSMPSETVHQNHHGIKSFSLFRYLPITLYGKETKVDTFVFLDDGSSATLLEEGIASQLGIEGEPDSLWLSWTGKIGRHEKSSRRISVQISGAEKEEKHLLNDVRTVRELGLPTQTLNYAELAKAFPHLQGLPVSSYVNAKPGMIIGIEHVRMLTSLKTREGSNNEPVAAKTRLGWCVYGRNSTNEESTEQLHVHAVENISNSELHDSMRKFFAVEDAMVTNQLESEEDKRARRILEATTVRKGARIETGLLWRNDNIYFPDSYQMAMCRLKGLEKRLTKDPDLRMRANEQIRSFEQKQYVQKVSPEELQSVDPARRWYLPLGVVMNPKKPNKIRMVWDAAAKVDGVCFNDMLLKGPDLLVPLVDVLLRFREGKIAICSDIREMFLRILIRDADRWSQCFLWRNSPEDDVHTYVINVAMFGATSSPCTAQFAKNQNALDFAEQYPRAANAVLKSHYVDDFLDSVNSVEEAVRLFKEVQLIHSAAGFKFGKILSNSPEVLAHLGETSPVASKALNLDKDAIHERVLGIVWVPAADHFTFDPAGLQEVSKNNAVAPTKRQVLRTIMKLYDPLGFVAHFVVHGKILMQEIWRSGTNWDEPIAEHLLAIWSRWIELYECINEVKIPRCFFGDLQPGEVEEIEIHMFTDASEAACACVAYVRMSSKGSIRCLMVAAKTKVAPLRTLSIPRLELQAAMMGSRLLHNICAALTLNVQKRFLWTDSATVLAWLRSDNRRYHQFVSFRVGEILSLTSMDEWNYVPSKLNVADDATKWNSGPSFDPEGRWFQGPSFLREPKDSWPKESANKVKEIHATSEEIRVVAVHQKIEEVIEPERFSSWNRMVRTMAYVYWTVMIWKRLSDKDKRSSGPGKDEFVKAEESLWRQAQANVYPEEICDLRNDRRVEKRSPLHKMSPFLDEQGVIRMESRIGNAPHLPYSAKYPTPTIDDSFTLMAKLFVMSCGNSSISLNFGYWCEKLVVNASTESQPNATKNGAIA</sequence>
<dbReference type="Pfam" id="PF05380">
    <property type="entry name" value="Peptidase_A17"/>
    <property type="match status" value="1"/>
</dbReference>
<evidence type="ECO:0008006" key="3">
    <source>
        <dbReference type="Google" id="ProtNLM"/>
    </source>
</evidence>
<accession>A0ABM1XKS7</accession>
<dbReference type="Pfam" id="PF03564">
    <property type="entry name" value="DUF1759"/>
    <property type="match status" value="1"/>
</dbReference>
<dbReference type="PANTHER" id="PTHR47331">
    <property type="entry name" value="PHD-TYPE DOMAIN-CONTAINING PROTEIN"/>
    <property type="match status" value="1"/>
</dbReference>
<reference evidence="1" key="2">
    <citation type="submission" date="2025-05" db="UniProtKB">
        <authorList>
            <consortium name="EnsemblMetazoa"/>
        </authorList>
    </citation>
    <scope>IDENTIFICATION</scope>
    <source>
        <strain evidence="1">Foshan</strain>
    </source>
</reference>
<reference evidence="2" key="1">
    <citation type="journal article" date="2015" name="Proc. Natl. Acad. Sci. U.S.A.">
        <title>Genome sequence of the Asian Tiger mosquito, Aedes albopictus, reveals insights into its biology, genetics, and evolution.</title>
        <authorList>
            <person name="Chen X.G."/>
            <person name="Jiang X."/>
            <person name="Gu J."/>
            <person name="Xu M."/>
            <person name="Wu Y."/>
            <person name="Deng Y."/>
            <person name="Zhang C."/>
            <person name="Bonizzoni M."/>
            <person name="Dermauw W."/>
            <person name="Vontas J."/>
            <person name="Armbruster P."/>
            <person name="Huang X."/>
            <person name="Yang Y."/>
            <person name="Zhang H."/>
            <person name="He W."/>
            <person name="Peng H."/>
            <person name="Liu Y."/>
            <person name="Wu K."/>
            <person name="Chen J."/>
            <person name="Lirakis M."/>
            <person name="Topalis P."/>
            <person name="Van Leeuwen T."/>
            <person name="Hall A.B."/>
            <person name="Jiang X."/>
            <person name="Thorpe C."/>
            <person name="Mueller R.L."/>
            <person name="Sun C."/>
            <person name="Waterhouse R.M."/>
            <person name="Yan G."/>
            <person name="Tu Z.J."/>
            <person name="Fang X."/>
            <person name="James A.A."/>
        </authorList>
    </citation>
    <scope>NUCLEOTIDE SEQUENCE [LARGE SCALE GENOMIC DNA]</scope>
    <source>
        <strain evidence="2">Foshan</strain>
    </source>
</reference>
<dbReference type="Gene3D" id="3.30.70.270">
    <property type="match status" value="1"/>
</dbReference>
<keyword evidence="2" id="KW-1185">Reference proteome</keyword>
<dbReference type="GeneID" id="134290758"/>
<dbReference type="SUPFAM" id="SSF56672">
    <property type="entry name" value="DNA/RNA polymerases"/>
    <property type="match status" value="1"/>
</dbReference>
<organism evidence="1 2">
    <name type="scientific">Aedes albopictus</name>
    <name type="common">Asian tiger mosquito</name>
    <name type="synonym">Stegomyia albopicta</name>
    <dbReference type="NCBI Taxonomy" id="7160"/>
    <lineage>
        <taxon>Eukaryota</taxon>
        <taxon>Metazoa</taxon>
        <taxon>Ecdysozoa</taxon>
        <taxon>Arthropoda</taxon>
        <taxon>Hexapoda</taxon>
        <taxon>Insecta</taxon>
        <taxon>Pterygota</taxon>
        <taxon>Neoptera</taxon>
        <taxon>Endopterygota</taxon>
        <taxon>Diptera</taxon>
        <taxon>Nematocera</taxon>
        <taxon>Culicoidea</taxon>
        <taxon>Culicidae</taxon>
        <taxon>Culicinae</taxon>
        <taxon>Aedini</taxon>
        <taxon>Aedes</taxon>
        <taxon>Stegomyia</taxon>
    </lineage>
</organism>
<dbReference type="InterPro" id="IPR043128">
    <property type="entry name" value="Rev_trsase/Diguanyl_cyclase"/>
</dbReference>
<evidence type="ECO:0000313" key="1">
    <source>
        <dbReference type="EnsemblMetazoa" id="AALFPA23_000584.P400"/>
    </source>
</evidence>
<evidence type="ECO:0000313" key="2">
    <source>
        <dbReference type="Proteomes" id="UP000069940"/>
    </source>
</evidence>
<dbReference type="InterPro" id="IPR008042">
    <property type="entry name" value="Retrotrans_Pao"/>
</dbReference>